<reference evidence="1" key="1">
    <citation type="submission" date="2018-04" db="EMBL/GenBank/DDBJ databases">
        <title>Draft Genome Sequences of Chryseobacterium lactis NCTC11390T isolated from milk, Chryseobacterium oncorhynchi 701B-08T from rainbow trout, and Chryseobacterium viscerum 687B-08T from diseased fish.</title>
        <authorList>
            <person name="Jeong J.-J."/>
            <person name="Lee Y.J."/>
            <person name="Pathiraja D."/>
            <person name="Park B."/>
            <person name="Choi I.-G."/>
            <person name="Kim K.D."/>
        </authorList>
    </citation>
    <scope>NUCLEOTIDE SEQUENCE [LARGE SCALE GENOMIC DNA]</scope>
    <source>
        <strain evidence="1">701B-08</strain>
    </source>
</reference>
<name>A0A316X003_9FLAO</name>
<dbReference type="EMBL" id="PPEI02000001">
    <property type="protein sequence ID" value="PWN67192.1"/>
    <property type="molecule type" value="Genomic_DNA"/>
</dbReference>
<sequence>MVKNNYRENNAMTGNIIHKINDLGGNTDDVSVDKSFAENWQSISFNHYLYDKDWDVYGIDEFYSKHKDLYINDEKKFYEDLLKHYFSDHELPYGQYFFRDWFFTPFKESTNDQEEFEGLIEEDIVQKVVKVSKPDFICIFYSYGYPDHFFICTADPEQSNPTVYSTDHEMYFDEIENKGSLNEFLDRFMTKDEFLYVVKEYLGSKLNK</sequence>
<protein>
    <submittedName>
        <fullName evidence="1">Uncharacterized protein</fullName>
    </submittedName>
</protein>
<organism evidence="1 2">
    <name type="scientific">Chryseobacterium oncorhynchi</name>
    <dbReference type="NCBI Taxonomy" id="741074"/>
    <lineage>
        <taxon>Bacteria</taxon>
        <taxon>Pseudomonadati</taxon>
        <taxon>Bacteroidota</taxon>
        <taxon>Flavobacteriia</taxon>
        <taxon>Flavobacteriales</taxon>
        <taxon>Weeksellaceae</taxon>
        <taxon>Chryseobacterium group</taxon>
        <taxon>Chryseobacterium</taxon>
    </lineage>
</organism>
<gene>
    <name evidence="1" type="ORF">C1638_000885</name>
</gene>
<dbReference type="AlphaFoldDB" id="A0A316X003"/>
<evidence type="ECO:0000313" key="2">
    <source>
        <dbReference type="Proteomes" id="UP000236182"/>
    </source>
</evidence>
<accession>A0A316X003</accession>
<evidence type="ECO:0000313" key="1">
    <source>
        <dbReference type="EMBL" id="PWN67192.1"/>
    </source>
</evidence>
<dbReference type="Proteomes" id="UP000236182">
    <property type="component" value="Unassembled WGS sequence"/>
</dbReference>
<keyword evidence="2" id="KW-1185">Reference proteome</keyword>
<proteinExistence type="predicted"/>
<comment type="caution">
    <text evidence="1">The sequence shown here is derived from an EMBL/GenBank/DDBJ whole genome shotgun (WGS) entry which is preliminary data.</text>
</comment>